<dbReference type="EMBL" id="LAZR01041146">
    <property type="protein sequence ID" value="KKL12721.1"/>
    <property type="molecule type" value="Genomic_DNA"/>
</dbReference>
<sequence>GFKCQPSEIETLAEEIVDLVREALADELL</sequence>
<dbReference type="AlphaFoldDB" id="A0A0F9D4K8"/>
<proteinExistence type="predicted"/>
<organism evidence="1">
    <name type="scientific">marine sediment metagenome</name>
    <dbReference type="NCBI Taxonomy" id="412755"/>
    <lineage>
        <taxon>unclassified sequences</taxon>
        <taxon>metagenomes</taxon>
        <taxon>ecological metagenomes</taxon>
    </lineage>
</organism>
<evidence type="ECO:0000313" key="1">
    <source>
        <dbReference type="EMBL" id="KKL12721.1"/>
    </source>
</evidence>
<name>A0A0F9D4K8_9ZZZZ</name>
<reference evidence="1" key="1">
    <citation type="journal article" date="2015" name="Nature">
        <title>Complex archaea that bridge the gap between prokaryotes and eukaryotes.</title>
        <authorList>
            <person name="Spang A."/>
            <person name="Saw J.H."/>
            <person name="Jorgensen S.L."/>
            <person name="Zaremba-Niedzwiedzka K."/>
            <person name="Martijn J."/>
            <person name="Lind A.E."/>
            <person name="van Eijk R."/>
            <person name="Schleper C."/>
            <person name="Guy L."/>
            <person name="Ettema T.J."/>
        </authorList>
    </citation>
    <scope>NUCLEOTIDE SEQUENCE</scope>
</reference>
<feature type="non-terminal residue" evidence="1">
    <location>
        <position position="1"/>
    </location>
</feature>
<protein>
    <submittedName>
        <fullName evidence="1">Uncharacterized protein</fullName>
    </submittedName>
</protein>
<comment type="caution">
    <text evidence="1">The sequence shown here is derived from an EMBL/GenBank/DDBJ whole genome shotgun (WGS) entry which is preliminary data.</text>
</comment>
<gene>
    <name evidence="1" type="ORF">LCGC14_2532920</name>
</gene>
<accession>A0A0F9D4K8</accession>